<dbReference type="InterPro" id="IPR000477">
    <property type="entry name" value="RT_dom"/>
</dbReference>
<protein>
    <submittedName>
        <fullName evidence="15">POK8 protein</fullName>
    </submittedName>
</protein>
<dbReference type="InterPro" id="IPR002156">
    <property type="entry name" value="RNaseH_domain"/>
</dbReference>
<dbReference type="InterPro" id="IPR001584">
    <property type="entry name" value="Integrase_cat-core"/>
</dbReference>
<dbReference type="PROSITE" id="PS50879">
    <property type="entry name" value="RNASE_H_1"/>
    <property type="match status" value="1"/>
</dbReference>
<dbReference type="InterPro" id="IPR043128">
    <property type="entry name" value="Rev_trsase/Diguanyl_cyclase"/>
</dbReference>
<evidence type="ECO:0000256" key="2">
    <source>
        <dbReference type="ARBA" id="ARBA00022679"/>
    </source>
</evidence>
<evidence type="ECO:0000259" key="11">
    <source>
        <dbReference type="PROSITE" id="PS50876"/>
    </source>
</evidence>
<evidence type="ECO:0000256" key="5">
    <source>
        <dbReference type="ARBA" id="ARBA00022723"/>
    </source>
</evidence>
<dbReference type="SUPFAM" id="SSF53098">
    <property type="entry name" value="Ribonuclease H-like"/>
    <property type="match status" value="2"/>
</dbReference>
<evidence type="ECO:0000256" key="10">
    <source>
        <dbReference type="PROSITE-ProRule" id="PRU00450"/>
    </source>
</evidence>
<dbReference type="Pfam" id="PF00075">
    <property type="entry name" value="RNase_H"/>
    <property type="match status" value="1"/>
</dbReference>
<feature type="domain" description="Integrase-type" evidence="11">
    <location>
        <begin position="446"/>
        <end position="487"/>
    </location>
</feature>
<keyword evidence="10" id="KW-0862">Zinc</keyword>
<dbReference type="GO" id="GO:0015074">
    <property type="term" value="P:DNA integration"/>
    <property type="evidence" value="ECO:0007669"/>
    <property type="project" value="InterPro"/>
</dbReference>
<evidence type="ECO:0000256" key="8">
    <source>
        <dbReference type="ARBA" id="ARBA00022918"/>
    </source>
</evidence>
<evidence type="ECO:0000313" key="15">
    <source>
        <dbReference type="EMBL" id="NWI75568.1"/>
    </source>
</evidence>
<reference evidence="15" key="1">
    <citation type="submission" date="2019-10" db="EMBL/GenBank/DDBJ databases">
        <title>Bird 10,000 Genomes (B10K) Project - Family phase.</title>
        <authorList>
            <person name="Zhang G."/>
        </authorList>
    </citation>
    <scope>NUCLEOTIDE SEQUENCE</scope>
    <source>
        <strain evidence="15">B10K-DU-002-56</strain>
        <tissue evidence="15">Muscle</tissue>
    </source>
</reference>
<keyword evidence="8" id="KW-0695">RNA-directed DNA polymerase</keyword>
<dbReference type="SUPFAM" id="SSF46919">
    <property type="entry name" value="N-terminal Zn binding domain of HIV integrase"/>
    <property type="match status" value="1"/>
</dbReference>
<evidence type="ECO:0000313" key="16">
    <source>
        <dbReference type="Proteomes" id="UP000604080"/>
    </source>
</evidence>
<dbReference type="AlphaFoldDB" id="A0A851E5J1"/>
<feature type="non-terminal residue" evidence="15">
    <location>
        <position position="1"/>
    </location>
</feature>
<evidence type="ECO:0000256" key="6">
    <source>
        <dbReference type="ARBA" id="ARBA00022759"/>
    </source>
</evidence>
<keyword evidence="9" id="KW-0238">DNA-binding</keyword>
<dbReference type="Pfam" id="PF02022">
    <property type="entry name" value="Integrase_Zn"/>
    <property type="match status" value="1"/>
</dbReference>
<dbReference type="PANTHER" id="PTHR41694">
    <property type="entry name" value="ENDOGENOUS RETROVIRUS GROUP K MEMBER POL PROTEIN"/>
    <property type="match status" value="1"/>
</dbReference>
<dbReference type="Pfam" id="PF06817">
    <property type="entry name" value="RVT_thumb"/>
    <property type="match status" value="1"/>
</dbReference>
<dbReference type="Gene3D" id="1.10.10.200">
    <property type="match status" value="1"/>
</dbReference>
<comment type="similarity">
    <text evidence="1">Belongs to the beta type-B retroviral polymerase family. HERV class-II K(HML-2) pol subfamily.</text>
</comment>
<evidence type="ECO:0000256" key="7">
    <source>
        <dbReference type="ARBA" id="ARBA00022801"/>
    </source>
</evidence>
<dbReference type="EMBL" id="WEIT01012282">
    <property type="protein sequence ID" value="NWI75568.1"/>
    <property type="molecule type" value="Genomic_DNA"/>
</dbReference>
<keyword evidence="5" id="KW-0479">Metal-binding</keyword>
<dbReference type="Proteomes" id="UP000604080">
    <property type="component" value="Unassembled WGS sequence"/>
</dbReference>
<keyword evidence="6" id="KW-0255">Endonuclease</keyword>
<dbReference type="InterPro" id="IPR003308">
    <property type="entry name" value="Integrase_Zn-bd_dom_N"/>
</dbReference>
<keyword evidence="10" id="KW-0863">Zinc-finger</keyword>
<keyword evidence="3" id="KW-0548">Nucleotidyltransferase</keyword>
<dbReference type="SUPFAM" id="SSF56672">
    <property type="entry name" value="DNA/RNA polymerases"/>
    <property type="match status" value="1"/>
</dbReference>
<organism evidence="15 16">
    <name type="scientific">Dryoscopus gambensis</name>
    <dbReference type="NCBI Taxonomy" id="85069"/>
    <lineage>
        <taxon>Eukaryota</taxon>
        <taxon>Metazoa</taxon>
        <taxon>Chordata</taxon>
        <taxon>Craniata</taxon>
        <taxon>Vertebrata</taxon>
        <taxon>Euteleostomi</taxon>
        <taxon>Archelosauria</taxon>
        <taxon>Archosauria</taxon>
        <taxon>Dinosauria</taxon>
        <taxon>Saurischia</taxon>
        <taxon>Theropoda</taxon>
        <taxon>Coelurosauria</taxon>
        <taxon>Aves</taxon>
        <taxon>Neognathae</taxon>
        <taxon>Neoaves</taxon>
        <taxon>Telluraves</taxon>
        <taxon>Australaves</taxon>
        <taxon>Passeriformes</taxon>
        <taxon>Corvoidea</taxon>
        <taxon>Malaconotidae</taxon>
        <taxon>Dryoscopus</taxon>
    </lineage>
</organism>
<dbReference type="GO" id="GO:0008270">
    <property type="term" value="F:zinc ion binding"/>
    <property type="evidence" value="ECO:0007669"/>
    <property type="project" value="UniProtKB-KW"/>
</dbReference>
<feature type="domain" description="Reverse transcriptase" evidence="12">
    <location>
        <begin position="1"/>
        <end position="94"/>
    </location>
</feature>
<evidence type="ECO:0000259" key="13">
    <source>
        <dbReference type="PROSITE" id="PS50879"/>
    </source>
</evidence>
<dbReference type="PANTHER" id="PTHR41694:SF3">
    <property type="entry name" value="RNA-DIRECTED DNA POLYMERASE-RELATED"/>
    <property type="match status" value="1"/>
</dbReference>
<feature type="domain" description="Integrase catalytic" evidence="14">
    <location>
        <begin position="496"/>
        <end position="618"/>
    </location>
</feature>
<evidence type="ECO:0000259" key="14">
    <source>
        <dbReference type="PROSITE" id="PS50994"/>
    </source>
</evidence>
<evidence type="ECO:0000256" key="1">
    <source>
        <dbReference type="ARBA" id="ARBA00010879"/>
    </source>
</evidence>
<dbReference type="InterPro" id="IPR043502">
    <property type="entry name" value="DNA/RNA_pol_sf"/>
</dbReference>
<dbReference type="PROSITE" id="PS50876">
    <property type="entry name" value="ZF_INTEGRASE"/>
    <property type="match status" value="1"/>
</dbReference>
<dbReference type="InterPro" id="IPR036397">
    <property type="entry name" value="RNaseH_sf"/>
</dbReference>
<dbReference type="GO" id="GO:0003964">
    <property type="term" value="F:RNA-directed DNA polymerase activity"/>
    <property type="evidence" value="ECO:0007669"/>
    <property type="project" value="UniProtKB-KW"/>
</dbReference>
<dbReference type="InterPro" id="IPR012337">
    <property type="entry name" value="RNaseH-like_sf"/>
</dbReference>
<dbReference type="InterPro" id="IPR017856">
    <property type="entry name" value="Integrase-like_N"/>
</dbReference>
<evidence type="ECO:0000256" key="3">
    <source>
        <dbReference type="ARBA" id="ARBA00022695"/>
    </source>
</evidence>
<feature type="non-terminal residue" evidence="15">
    <location>
        <position position="618"/>
    </location>
</feature>
<dbReference type="Pfam" id="PF00665">
    <property type="entry name" value="rve"/>
    <property type="match status" value="1"/>
</dbReference>
<keyword evidence="16" id="KW-1185">Reference proteome</keyword>
<keyword evidence="4" id="KW-0540">Nuclease</keyword>
<dbReference type="Gene3D" id="3.30.70.270">
    <property type="match status" value="2"/>
</dbReference>
<name>A0A851E5J1_9CORV</name>
<keyword evidence="2" id="KW-0808">Transferase</keyword>
<dbReference type="Pfam" id="PF00078">
    <property type="entry name" value="RVT_1"/>
    <property type="match status" value="1"/>
</dbReference>
<gene>
    <name evidence="15" type="primary">Ervk8_0</name>
    <name evidence="15" type="ORF">DRYGAM_R01225</name>
</gene>
<accession>A0A851E5J1</accession>
<sequence length="618" mass="69464">PMKRYHWKVLPQGMKNSPTICQSYVASLLSPIRRDGGNAIIYHYMDDILICAPKQEQVQRLLDRIITTLQAKGFEFRPEKIQRMPPWRYLGLEITKRTVRPQRLVIKDNPKTLADLQQLCGTLNWVRPWLGITTEDLAPLFKLLEGGDDITASRSLTPEAKTALKIIENKLSVRQANRVVPGLPFQFIIRGKLPHLHGLIYQWDESQRKGNSLIIIEWVFLANKRSKTLTQPPELVAELVRKARTRLRELAAEMFDYLIQNCEALELALEGFTGKIAHHCPSHQLFNLEWKLDCEPKLSRKPLKALTLFTDASGSSHKSVITWVNPETQQWESDIAEVEGSPQVAELHAVVRAFEKFSEPFNLVTDSAYVAGVAQRAENAVLGDTPNPKIHALISKLTYLVSRRDQPYYVMHIRSHTGLPGFLSEGNCRADELAAPTELALCTVPDKFHQAQRSHQMFHNNAPGLVRQFGITRQQAKAIVAACPNCQSFAVPSLGMGVNPRGLHSCEVWQTDVTHVSEFGRQKYVHVSIDTFSKAVFASAHTGEKAADVKKHLIQAFAVLGTPKCLKTDNGPAYASRELREFLGLWGIEHKTGIPHSPTGQAIVERSHATLKSVLQRQ</sequence>
<proteinExistence type="inferred from homology"/>
<dbReference type="GO" id="GO:0004523">
    <property type="term" value="F:RNA-DNA hybrid ribonuclease activity"/>
    <property type="evidence" value="ECO:0007669"/>
    <property type="project" value="InterPro"/>
</dbReference>
<dbReference type="PROSITE" id="PS50878">
    <property type="entry name" value="RT_POL"/>
    <property type="match status" value="1"/>
</dbReference>
<dbReference type="GO" id="GO:0035613">
    <property type="term" value="F:RNA stem-loop binding"/>
    <property type="evidence" value="ECO:0007669"/>
    <property type="project" value="TreeGrafter"/>
</dbReference>
<dbReference type="Gene3D" id="3.30.420.10">
    <property type="entry name" value="Ribonuclease H-like superfamily/Ribonuclease H"/>
    <property type="match status" value="2"/>
</dbReference>
<evidence type="ECO:0000256" key="4">
    <source>
        <dbReference type="ARBA" id="ARBA00022722"/>
    </source>
</evidence>
<feature type="domain" description="RNase H type-1" evidence="13">
    <location>
        <begin position="302"/>
        <end position="439"/>
    </location>
</feature>
<keyword evidence="7" id="KW-0378">Hydrolase</keyword>
<dbReference type="PROSITE" id="PS50994">
    <property type="entry name" value="INTEGRASE"/>
    <property type="match status" value="1"/>
</dbReference>
<evidence type="ECO:0000259" key="12">
    <source>
        <dbReference type="PROSITE" id="PS50878"/>
    </source>
</evidence>
<dbReference type="InterPro" id="IPR010661">
    <property type="entry name" value="RVT_thumb"/>
</dbReference>
<dbReference type="GO" id="GO:0003677">
    <property type="term" value="F:DNA binding"/>
    <property type="evidence" value="ECO:0007669"/>
    <property type="project" value="UniProtKB-KW"/>
</dbReference>
<comment type="caution">
    <text evidence="15">The sequence shown here is derived from an EMBL/GenBank/DDBJ whole genome shotgun (WGS) entry which is preliminary data.</text>
</comment>
<evidence type="ECO:0000256" key="9">
    <source>
        <dbReference type="ARBA" id="ARBA00023125"/>
    </source>
</evidence>